<gene>
    <name evidence="5" type="ordered locus">EAT1b_0790</name>
</gene>
<name>C4L4X6_EXISA</name>
<dbReference type="CDD" id="cd00845">
    <property type="entry name" value="MPP_UshA_N_like"/>
    <property type="match status" value="1"/>
</dbReference>
<dbReference type="Pfam" id="PF00149">
    <property type="entry name" value="Metallophos"/>
    <property type="match status" value="1"/>
</dbReference>
<dbReference type="GO" id="GO:0008253">
    <property type="term" value="F:5'-nucleotidase activity"/>
    <property type="evidence" value="ECO:0007669"/>
    <property type="project" value="TreeGrafter"/>
</dbReference>
<dbReference type="HOGENOM" id="CLU_005854_8_1_9"/>
<keyword evidence="1" id="KW-0732">Signal</keyword>
<dbReference type="Gene3D" id="3.90.780.10">
    <property type="entry name" value="5'-Nucleotidase, C-terminal domain"/>
    <property type="match status" value="1"/>
</dbReference>
<organism evidence="5 6">
    <name type="scientific">Exiguobacterium sp. (strain ATCC BAA-1283 / AT1b)</name>
    <dbReference type="NCBI Taxonomy" id="360911"/>
    <lineage>
        <taxon>Bacteria</taxon>
        <taxon>Bacillati</taxon>
        <taxon>Bacillota</taxon>
        <taxon>Bacilli</taxon>
        <taxon>Bacillales</taxon>
        <taxon>Bacillales Family XII. Incertae Sedis</taxon>
        <taxon>Exiguobacterium</taxon>
    </lineage>
</organism>
<dbReference type="AlphaFoldDB" id="C4L4X6"/>
<accession>C4L4X6</accession>
<dbReference type="InterPro" id="IPR008334">
    <property type="entry name" value="5'-Nucleotdase_C"/>
</dbReference>
<evidence type="ECO:0000259" key="3">
    <source>
        <dbReference type="Pfam" id="PF00149"/>
    </source>
</evidence>
<reference evidence="5 6" key="1">
    <citation type="journal article" date="2011" name="J. Bacteriol.">
        <title>Complete genome sequence of the Thermophilic Bacterium Exiguobacterium sp. AT1b.</title>
        <authorList>
            <person name="Vishnivetskaya T.A."/>
            <person name="Lucas S."/>
            <person name="Copeland A."/>
            <person name="Lapidus A."/>
            <person name="Glavina Del Rio T."/>
            <person name="Dalin E."/>
            <person name="Tice H."/>
            <person name="Bruce D.C."/>
            <person name="Goodwin L.A."/>
            <person name="Pitluck S."/>
            <person name="Saunders E."/>
            <person name="Brettin T."/>
            <person name="Detter C."/>
            <person name="Han C."/>
            <person name="Larimer F."/>
            <person name="Land M.L."/>
            <person name="Hauser L.J."/>
            <person name="Kyrpides N.C."/>
            <person name="Ovchinnikova G."/>
            <person name="Kathariou S."/>
            <person name="Ramaley R.F."/>
            <person name="Rodrigues D.F."/>
            <person name="Hendrix C."/>
            <person name="Richardson P."/>
            <person name="Tiedje J.M."/>
        </authorList>
    </citation>
    <scope>NUCLEOTIDE SEQUENCE [LARGE SCALE GENOMIC DNA]</scope>
    <source>
        <strain evidence="6">ATCC BAA-1283 / AT1b</strain>
    </source>
</reference>
<protein>
    <submittedName>
        <fullName evidence="5">Metallophosphoesterase</fullName>
    </submittedName>
</protein>
<dbReference type="GO" id="GO:0030288">
    <property type="term" value="C:outer membrane-bounded periplasmic space"/>
    <property type="evidence" value="ECO:0007669"/>
    <property type="project" value="TreeGrafter"/>
</dbReference>
<dbReference type="InterPro" id="IPR011240">
    <property type="entry name" value="Pesterase_YunD"/>
</dbReference>
<dbReference type="GO" id="GO:0009166">
    <property type="term" value="P:nucleotide catabolic process"/>
    <property type="evidence" value="ECO:0007669"/>
    <property type="project" value="InterPro"/>
</dbReference>
<keyword evidence="2" id="KW-0547">Nucleotide-binding</keyword>
<dbReference type="PRINTS" id="PR01607">
    <property type="entry name" value="APYRASEFAMLY"/>
</dbReference>
<evidence type="ECO:0000313" key="5">
    <source>
        <dbReference type="EMBL" id="ACQ69721.1"/>
    </source>
</evidence>
<dbReference type="GO" id="GO:0008768">
    <property type="term" value="F:UDP-sugar diphosphatase activity"/>
    <property type="evidence" value="ECO:0007669"/>
    <property type="project" value="TreeGrafter"/>
</dbReference>
<dbReference type="PANTHER" id="PTHR11575:SF23">
    <property type="entry name" value="5-NUCLEOTIDASE FAMILY PROTEIN"/>
    <property type="match status" value="1"/>
</dbReference>
<dbReference type="EMBL" id="CP001615">
    <property type="protein sequence ID" value="ACQ69721.1"/>
    <property type="molecule type" value="Genomic_DNA"/>
</dbReference>
<keyword evidence="6" id="KW-1185">Reference proteome</keyword>
<evidence type="ECO:0000256" key="2">
    <source>
        <dbReference type="RuleBase" id="RU362119"/>
    </source>
</evidence>
<dbReference type="Pfam" id="PF02872">
    <property type="entry name" value="5_nucleotid_C"/>
    <property type="match status" value="1"/>
</dbReference>
<dbReference type="SUPFAM" id="SSF55816">
    <property type="entry name" value="5'-nucleotidase (syn. UDP-sugar hydrolase), C-terminal domain"/>
    <property type="match status" value="1"/>
</dbReference>
<evidence type="ECO:0000256" key="1">
    <source>
        <dbReference type="ARBA" id="ARBA00022729"/>
    </source>
</evidence>
<evidence type="ECO:0000313" key="6">
    <source>
        <dbReference type="Proteomes" id="UP000000716"/>
    </source>
</evidence>
<keyword evidence="2" id="KW-0378">Hydrolase</keyword>
<dbReference type="InterPro" id="IPR029052">
    <property type="entry name" value="Metallo-depent_PP-like"/>
</dbReference>
<dbReference type="InterPro" id="IPR036907">
    <property type="entry name" value="5'-Nucleotdase_C_sf"/>
</dbReference>
<dbReference type="Gene3D" id="3.60.21.10">
    <property type="match status" value="1"/>
</dbReference>
<proteinExistence type="inferred from homology"/>
<sequence>MAMTTLTIFHYNDLHSKFDQWPKLVSFLEEHRTDDTLYFDLGDHADRTHPATEVTRGKLNVRLLERLRPTAVTIGNNEGITFPHDWLAELYDEATFPILLGNVYEADGSRPNWVDETLVLEQDGFHIGLFGVTAPYEELYPELGWQIESPYEAAERALKQLAHCDVIIALSHLGFFGDERLAERFPEIDVILGAHTHHVLDEGVMTNGVLIAQAGKYGKYVGEVTLTLGESGVVSKEARLHELSQQSDSPDTLALLHTEGADAERLLDVTIAETDGYTSDWFGPSPLGDLLVEGMVEWCAADVGIIPSGVVLEGLAPGGVTLNMLHRICPHPINPCVLTLDGETLARFLHDANEETFTTMHVRGLGFRGTVLGEPSLYQIEQRDGQTYVMGERLDLNRTYRVATVDMLTFGPLLPYLADQPKRYFMPELLRDVLRETIVARHEVIRKG</sequence>
<evidence type="ECO:0000259" key="4">
    <source>
        <dbReference type="Pfam" id="PF02872"/>
    </source>
</evidence>
<comment type="similarity">
    <text evidence="2">Belongs to the 5'-nucleotidase family.</text>
</comment>
<feature type="domain" description="5'-Nucleotidase C-terminal" evidence="4">
    <location>
        <begin position="279"/>
        <end position="408"/>
    </location>
</feature>
<dbReference type="SUPFAM" id="SSF56300">
    <property type="entry name" value="Metallo-dependent phosphatases"/>
    <property type="match status" value="1"/>
</dbReference>
<dbReference type="KEGG" id="eat:EAT1b_0790"/>
<feature type="domain" description="Calcineurin-like phosphoesterase" evidence="3">
    <location>
        <begin position="7"/>
        <end position="198"/>
    </location>
</feature>
<dbReference type="InterPro" id="IPR004843">
    <property type="entry name" value="Calcineurin-like_PHP"/>
</dbReference>
<dbReference type="Proteomes" id="UP000000716">
    <property type="component" value="Chromosome"/>
</dbReference>
<dbReference type="InterPro" id="IPR006179">
    <property type="entry name" value="5_nucleotidase/apyrase"/>
</dbReference>
<dbReference type="STRING" id="360911.EAT1b_0790"/>
<dbReference type="PANTHER" id="PTHR11575">
    <property type="entry name" value="5'-NUCLEOTIDASE-RELATED"/>
    <property type="match status" value="1"/>
</dbReference>
<dbReference type="PIRSF" id="PIRSF036361">
    <property type="entry name" value="YunD"/>
    <property type="match status" value="1"/>
</dbReference>
<dbReference type="GO" id="GO:0000166">
    <property type="term" value="F:nucleotide binding"/>
    <property type="evidence" value="ECO:0007669"/>
    <property type="project" value="UniProtKB-KW"/>
</dbReference>
<dbReference type="eggNOG" id="COG0737">
    <property type="taxonomic scope" value="Bacteria"/>
</dbReference>